<feature type="domain" description="HTH luxR-type" evidence="1">
    <location>
        <begin position="263"/>
        <end position="328"/>
    </location>
</feature>
<dbReference type="InterPro" id="IPR051797">
    <property type="entry name" value="TrmB-like"/>
</dbReference>
<dbReference type="GO" id="GO:0006355">
    <property type="term" value="P:regulation of DNA-templated transcription"/>
    <property type="evidence" value="ECO:0007669"/>
    <property type="project" value="InterPro"/>
</dbReference>
<dbReference type="InterPro" id="IPR000792">
    <property type="entry name" value="Tscrpt_reg_LuxR_C"/>
</dbReference>
<organism evidence="2 3">
    <name type="scientific">Actinoplanes digitatis</name>
    <dbReference type="NCBI Taxonomy" id="1868"/>
    <lineage>
        <taxon>Bacteria</taxon>
        <taxon>Bacillati</taxon>
        <taxon>Actinomycetota</taxon>
        <taxon>Actinomycetes</taxon>
        <taxon>Micromonosporales</taxon>
        <taxon>Micromonosporaceae</taxon>
        <taxon>Actinoplanes</taxon>
    </lineage>
</organism>
<dbReference type="Proteomes" id="UP000578112">
    <property type="component" value="Unassembled WGS sequence"/>
</dbReference>
<dbReference type="InterPro" id="IPR036388">
    <property type="entry name" value="WH-like_DNA-bd_sf"/>
</dbReference>
<dbReference type="PANTHER" id="PTHR34293:SF1">
    <property type="entry name" value="HTH-TYPE TRANSCRIPTIONAL REGULATOR TRMBL2"/>
    <property type="match status" value="1"/>
</dbReference>
<gene>
    <name evidence="2" type="ORF">BJ971_002405</name>
</gene>
<name>A0A7W7HW71_9ACTN</name>
<protein>
    <submittedName>
        <fullName evidence="2">DNA-binding CsgD family transcriptional regulator/DNA-binding transcriptional ArsR family regulator</fullName>
    </submittedName>
</protein>
<dbReference type="GO" id="GO:0003677">
    <property type="term" value="F:DNA binding"/>
    <property type="evidence" value="ECO:0007669"/>
    <property type="project" value="UniProtKB-KW"/>
</dbReference>
<dbReference type="PANTHER" id="PTHR34293">
    <property type="entry name" value="HTH-TYPE TRANSCRIPTIONAL REGULATOR TRMBL2"/>
    <property type="match status" value="1"/>
</dbReference>
<dbReference type="SUPFAM" id="SSF46894">
    <property type="entry name" value="C-terminal effector domain of the bipartite response regulators"/>
    <property type="match status" value="1"/>
</dbReference>
<keyword evidence="2" id="KW-0238">DNA-binding</keyword>
<dbReference type="PROSITE" id="PS50043">
    <property type="entry name" value="HTH_LUXR_2"/>
    <property type="match status" value="1"/>
</dbReference>
<comment type="caution">
    <text evidence="2">The sequence shown here is derived from an EMBL/GenBank/DDBJ whole genome shotgun (WGS) entry which is preliminary data.</text>
</comment>
<dbReference type="InterPro" id="IPR016032">
    <property type="entry name" value="Sig_transdc_resp-reg_C-effctor"/>
</dbReference>
<sequence>MRDGQRTMELGQRAPVLPALGRWGLSPHADLIYRSLALAGPATRQQLAGRLGVVVPRVDRALEELVGAGAVHPARRDDGRWSAVAADLVLSRMHRLRAPVRISDQHRRHLAVVAGLHLDSLPPVTVQRLPSRAAARSRIADLVAAERHEHLAINTEDVITADAAAAASPLDRALVARGVRLRTLGLIPRDGRQDPPFVNGGEHRQAAALPLKLMVFDRRSALFPVDPVRFDEGAVEIDDPDAIAHLTQLFYRIWNTAQDPRGREEPPIVLTAREQKIVALLAAGLSEEAAAADLGLSRRTVVYAVRALMDRLGVENRFQLALVLGAARAVPLPSAVPVDPA</sequence>
<dbReference type="SMART" id="SM00421">
    <property type="entry name" value="HTH_LUXR"/>
    <property type="match status" value="1"/>
</dbReference>
<accession>A0A7W7HW71</accession>
<evidence type="ECO:0000313" key="2">
    <source>
        <dbReference type="EMBL" id="MBB4761849.1"/>
    </source>
</evidence>
<dbReference type="InterPro" id="IPR036390">
    <property type="entry name" value="WH_DNA-bd_sf"/>
</dbReference>
<proteinExistence type="predicted"/>
<evidence type="ECO:0000313" key="3">
    <source>
        <dbReference type="Proteomes" id="UP000578112"/>
    </source>
</evidence>
<dbReference type="SUPFAM" id="SSF46785">
    <property type="entry name" value="Winged helix' DNA-binding domain"/>
    <property type="match status" value="1"/>
</dbReference>
<dbReference type="CDD" id="cd06170">
    <property type="entry name" value="LuxR_C_like"/>
    <property type="match status" value="1"/>
</dbReference>
<keyword evidence="3" id="KW-1185">Reference proteome</keyword>
<evidence type="ECO:0000259" key="1">
    <source>
        <dbReference type="PROSITE" id="PS50043"/>
    </source>
</evidence>
<dbReference type="EMBL" id="JACHNH010000001">
    <property type="protein sequence ID" value="MBB4761849.1"/>
    <property type="molecule type" value="Genomic_DNA"/>
</dbReference>
<reference evidence="2 3" key="1">
    <citation type="submission" date="2020-08" db="EMBL/GenBank/DDBJ databases">
        <title>Sequencing the genomes of 1000 actinobacteria strains.</title>
        <authorList>
            <person name="Klenk H.-P."/>
        </authorList>
    </citation>
    <scope>NUCLEOTIDE SEQUENCE [LARGE SCALE GENOMIC DNA]</scope>
    <source>
        <strain evidence="2 3">DSM 43149</strain>
    </source>
</reference>
<dbReference type="RefSeq" id="WP_184992533.1">
    <property type="nucleotide sequence ID" value="NZ_BOMK01000002.1"/>
</dbReference>
<dbReference type="Pfam" id="PF00196">
    <property type="entry name" value="GerE"/>
    <property type="match status" value="1"/>
</dbReference>
<dbReference type="AlphaFoldDB" id="A0A7W7HW71"/>
<dbReference type="Gene3D" id="1.10.10.10">
    <property type="entry name" value="Winged helix-like DNA-binding domain superfamily/Winged helix DNA-binding domain"/>
    <property type="match status" value="2"/>
</dbReference>